<evidence type="ECO:0000256" key="1">
    <source>
        <dbReference type="SAM" id="MobiDB-lite"/>
    </source>
</evidence>
<evidence type="ECO:0000256" key="2">
    <source>
        <dbReference type="SAM" id="SignalP"/>
    </source>
</evidence>
<gene>
    <name evidence="3" type="ORF">SAMN05421819_1539</name>
</gene>
<dbReference type="NCBIfam" id="TIGR03436">
    <property type="entry name" value="acidobact_VWFA"/>
    <property type="match status" value="1"/>
</dbReference>
<organism evidence="3 4">
    <name type="scientific">Bryocella elongata</name>
    <dbReference type="NCBI Taxonomy" id="863522"/>
    <lineage>
        <taxon>Bacteria</taxon>
        <taxon>Pseudomonadati</taxon>
        <taxon>Acidobacteriota</taxon>
        <taxon>Terriglobia</taxon>
        <taxon>Terriglobales</taxon>
        <taxon>Acidobacteriaceae</taxon>
        <taxon>Bryocella</taxon>
    </lineage>
</organism>
<dbReference type="InterPro" id="IPR017802">
    <property type="entry name" value="VWFA-rel_acidobac-type"/>
</dbReference>
<evidence type="ECO:0000313" key="3">
    <source>
        <dbReference type="EMBL" id="SEF97664.1"/>
    </source>
</evidence>
<keyword evidence="2" id="KW-0732">Signal</keyword>
<sequence length="457" mass="48989">MALGTTLKTTGMVMATVLTLAIAGGTAAAQGGQQSIPDAPRPQTLPDLNTVTPVGQALPATPPAQASTPAEDKAAEAQAVKENGGIAPSGKLPTSATKEQTEDEDGPVPMPTGPESSASIIRVHVNFVQVPVTVKDSKGKLYPGLTWRDFRVFENGVRKNITYWSSDPFPISVALVVDQSVDFQTMEKVNTSLHALQGAFTPYDEMAVFTYNNGVTEQTNFTAAQSQRLAVVLDRSKTAGRDQVWYGAGPLGQTTYKNGFDVDPNTSPTHSAAGNGTVYPEKEFHTLNDAILTAAAALAKTPNNRRRVLFVISDGKEYGSKSKEKDVIKFLQAHSIAVYATLVGDSSVPGMGFLDRIHLPLTMRDNVLPRYAAATGGQCDPEFRPKGIEESFAKISEEVRSQYTLGYYSNESVLDGKYRTVEVRVLRPNLEIISKKGYYPTASASSITPPSSNAPTP</sequence>
<dbReference type="Proteomes" id="UP000236728">
    <property type="component" value="Unassembled WGS sequence"/>
</dbReference>
<dbReference type="InterPro" id="IPR036465">
    <property type="entry name" value="vWFA_dom_sf"/>
</dbReference>
<feature type="signal peptide" evidence="2">
    <location>
        <begin position="1"/>
        <end position="29"/>
    </location>
</feature>
<evidence type="ECO:0000313" key="4">
    <source>
        <dbReference type="Proteomes" id="UP000236728"/>
    </source>
</evidence>
<dbReference type="SUPFAM" id="SSF53300">
    <property type="entry name" value="vWA-like"/>
    <property type="match status" value="1"/>
</dbReference>
<name>A0A1H5WDW8_9BACT</name>
<dbReference type="Gene3D" id="3.40.50.410">
    <property type="entry name" value="von Willebrand factor, type A domain"/>
    <property type="match status" value="1"/>
</dbReference>
<feature type="compositionally biased region" description="Low complexity" evidence="1">
    <location>
        <begin position="56"/>
        <end position="69"/>
    </location>
</feature>
<dbReference type="EMBL" id="FNVA01000002">
    <property type="protein sequence ID" value="SEF97664.1"/>
    <property type="molecule type" value="Genomic_DNA"/>
</dbReference>
<dbReference type="AlphaFoldDB" id="A0A1H5WDW8"/>
<keyword evidence="4" id="KW-1185">Reference proteome</keyword>
<feature type="region of interest" description="Disordered" evidence="1">
    <location>
        <begin position="30"/>
        <end position="113"/>
    </location>
</feature>
<accession>A0A1H5WDW8</accession>
<dbReference type="RefSeq" id="WP_235011444.1">
    <property type="nucleotide sequence ID" value="NZ_FNVA01000002.1"/>
</dbReference>
<reference evidence="3 4" key="1">
    <citation type="submission" date="2016-10" db="EMBL/GenBank/DDBJ databases">
        <authorList>
            <person name="de Groot N.N."/>
        </authorList>
    </citation>
    <scope>NUCLEOTIDE SEQUENCE [LARGE SCALE GENOMIC DNA]</scope>
    <source>
        <strain evidence="3 4">DSM 22489</strain>
    </source>
</reference>
<feature type="chain" id="PRO_5009288176" evidence="2">
    <location>
        <begin position="30"/>
        <end position="457"/>
    </location>
</feature>
<protein>
    <submittedName>
        <fullName evidence="3">VWFA-related domain-containing protein</fullName>
    </submittedName>
</protein>
<proteinExistence type="predicted"/>